<dbReference type="EMBL" id="JAEACU010000004">
    <property type="protein sequence ID" value="KAH7533868.1"/>
    <property type="molecule type" value="Genomic_DNA"/>
</dbReference>
<dbReference type="PANTHER" id="PTHR15140">
    <property type="entry name" value="TUBULIN-SPECIFIC CHAPERONE E"/>
    <property type="match status" value="1"/>
</dbReference>
<dbReference type="AlphaFoldDB" id="A0A978VL99"/>
<organism evidence="1 2">
    <name type="scientific">Ziziphus jujuba var. spinosa</name>
    <dbReference type="NCBI Taxonomy" id="714518"/>
    <lineage>
        <taxon>Eukaryota</taxon>
        <taxon>Viridiplantae</taxon>
        <taxon>Streptophyta</taxon>
        <taxon>Embryophyta</taxon>
        <taxon>Tracheophyta</taxon>
        <taxon>Spermatophyta</taxon>
        <taxon>Magnoliopsida</taxon>
        <taxon>eudicotyledons</taxon>
        <taxon>Gunneridae</taxon>
        <taxon>Pentapetalae</taxon>
        <taxon>rosids</taxon>
        <taxon>fabids</taxon>
        <taxon>Rosales</taxon>
        <taxon>Rhamnaceae</taxon>
        <taxon>Paliureae</taxon>
        <taxon>Ziziphus</taxon>
    </lineage>
</organism>
<evidence type="ECO:0000313" key="1">
    <source>
        <dbReference type="EMBL" id="KAH7533868.1"/>
    </source>
</evidence>
<dbReference type="Proteomes" id="UP000813462">
    <property type="component" value="Unassembled WGS sequence"/>
</dbReference>
<dbReference type="PANTHER" id="PTHR15140:SF37">
    <property type="entry name" value="UBIQUITIN-LIKE DOMAIN-CONTAINING PROTEIN"/>
    <property type="match status" value="1"/>
</dbReference>
<reference evidence="1" key="1">
    <citation type="journal article" date="2021" name="Front. Plant Sci.">
        <title>Chromosome-Scale Genome Assembly for Chinese Sour Jujube and Insights Into Its Genome Evolution and Domestication Signature.</title>
        <authorList>
            <person name="Shen L.-Y."/>
            <person name="Luo H."/>
            <person name="Wang X.-L."/>
            <person name="Wang X.-M."/>
            <person name="Qiu X.-J."/>
            <person name="Liu H."/>
            <person name="Zhou S.-S."/>
            <person name="Jia K.-H."/>
            <person name="Nie S."/>
            <person name="Bao Y.-T."/>
            <person name="Zhang R.-G."/>
            <person name="Yun Q.-Z."/>
            <person name="Chai Y.-H."/>
            <person name="Lu J.-Y."/>
            <person name="Li Y."/>
            <person name="Zhao S.-W."/>
            <person name="Mao J.-F."/>
            <person name="Jia S.-G."/>
            <person name="Mao Y.-M."/>
        </authorList>
    </citation>
    <scope>NUCLEOTIDE SEQUENCE</scope>
    <source>
        <strain evidence="1">AT0</strain>
        <tissue evidence="1">Leaf</tissue>
    </source>
</reference>
<protein>
    <submittedName>
        <fullName evidence="1">Uncharacterized protein</fullName>
    </submittedName>
</protein>
<dbReference type="SUPFAM" id="SSF52058">
    <property type="entry name" value="L domain-like"/>
    <property type="match status" value="1"/>
</dbReference>
<sequence>MISHNACDISSARSLFFFSQGGDFLEKHWNWMGEGFKFIRVLRLFSHGRTNPNPKEIGKSIFLRHLSITSYGVGNICTPGDRVQEPTCGPDTDSIFPSGEVPDYICGLPYLETFELQVGGYLSFSQKSLSKMKKLRYLDVGAFRILADDDDDRHKRGRNSVDMDILPSLQSVHSMVVYDRHTTSFLSKFPNLTELTLLDIGVSAKSDVEQALASLEKNLQHLQSLYLYHFRDCNMRVVLPSSLTKVTLNRLAGQKRMETLKKLPNLLQLQIKYMEMVKSVDLSVGAGEFSKLLVLELIENRIDSWEMMSGGMRSLWHLIIIMNIFNGNIQVPNPLWLLGDLEFGKMEMDTNVLANSIRNKLRELNYVKEEIIHQFESKWELTLKNGCKVYLSLSRKSMINFATKSSGEILSTYTGKLGIELSW</sequence>
<accession>A0A978VL99</accession>
<dbReference type="Gene3D" id="3.80.10.10">
    <property type="entry name" value="Ribonuclease Inhibitor"/>
    <property type="match status" value="1"/>
</dbReference>
<gene>
    <name evidence="1" type="ORF">FEM48_Zijuj04G0177400</name>
</gene>
<proteinExistence type="predicted"/>
<evidence type="ECO:0000313" key="2">
    <source>
        <dbReference type="Proteomes" id="UP000813462"/>
    </source>
</evidence>
<comment type="caution">
    <text evidence="1">The sequence shown here is derived from an EMBL/GenBank/DDBJ whole genome shotgun (WGS) entry which is preliminary data.</text>
</comment>
<name>A0A978VL99_ZIZJJ</name>
<dbReference type="InterPro" id="IPR032675">
    <property type="entry name" value="LRR_dom_sf"/>
</dbReference>